<evidence type="ECO:0000313" key="2">
    <source>
        <dbReference type="Proteomes" id="UP000676565"/>
    </source>
</evidence>
<accession>A0ABS5BXZ2</accession>
<sequence length="87" mass="9956">MSRNSDDATDLTINLFQEVVQPPSIDPASLRRAMRYGARAQSQYRGREFCDVETELQAGWFLRGETAEWEWVRAAVCIGYEQGPEEV</sequence>
<dbReference type="EMBL" id="JAGKQQ010000001">
    <property type="protein sequence ID" value="MBP3958612.1"/>
    <property type="molecule type" value="Genomic_DNA"/>
</dbReference>
<name>A0ABS5BXZ2_9BACT</name>
<gene>
    <name evidence="1" type="ORF">J8F10_25470</name>
</gene>
<keyword evidence="2" id="KW-1185">Reference proteome</keyword>
<organism evidence="1 2">
    <name type="scientific">Gemmata palustris</name>
    <dbReference type="NCBI Taxonomy" id="2822762"/>
    <lineage>
        <taxon>Bacteria</taxon>
        <taxon>Pseudomonadati</taxon>
        <taxon>Planctomycetota</taxon>
        <taxon>Planctomycetia</taxon>
        <taxon>Gemmatales</taxon>
        <taxon>Gemmataceae</taxon>
        <taxon>Gemmata</taxon>
    </lineage>
</organism>
<reference evidence="1 2" key="1">
    <citation type="submission" date="2021-04" db="EMBL/GenBank/DDBJ databases">
        <authorList>
            <person name="Ivanova A."/>
        </authorList>
    </citation>
    <scope>NUCLEOTIDE SEQUENCE [LARGE SCALE GENOMIC DNA]</scope>
    <source>
        <strain evidence="1 2">G18</strain>
    </source>
</reference>
<proteinExistence type="predicted"/>
<comment type="caution">
    <text evidence="1">The sequence shown here is derived from an EMBL/GenBank/DDBJ whole genome shotgun (WGS) entry which is preliminary data.</text>
</comment>
<protein>
    <submittedName>
        <fullName evidence="1">Uncharacterized protein</fullName>
    </submittedName>
</protein>
<dbReference type="RefSeq" id="WP_210658757.1">
    <property type="nucleotide sequence ID" value="NZ_JAGKQQ010000001.1"/>
</dbReference>
<evidence type="ECO:0000313" key="1">
    <source>
        <dbReference type="EMBL" id="MBP3958612.1"/>
    </source>
</evidence>
<dbReference type="Proteomes" id="UP000676565">
    <property type="component" value="Unassembled WGS sequence"/>
</dbReference>